<sequence length="280" mass="31829">MANQVPQPTDDRVTDIGRRLFSQFALENNVYCVPVDVEEKERVEELDCVLRQLFGGQVVLPPALRTANDDEDGDEPPVVLECGCGSGVWIERLLSEYSEDCEVTGIDIYLGRGIEGGEDPDEDDDQPDAVQEFERKRWNLNASFRDAPREDRLGAETFDLINSRLLAEGINASRWRSYVSELRAMLKPGRGWLQMVELELHVQSDNGRLRQDSCLTRWCQWYAYTMMTMGKNPRIGRELGQLLRDEGLTGVRTDGLNLPLGDWMPGTHRTDADERGQHDL</sequence>
<dbReference type="CDD" id="cd02440">
    <property type="entry name" value="AdoMet_MTases"/>
    <property type="match status" value="1"/>
</dbReference>
<evidence type="ECO:0000313" key="2">
    <source>
        <dbReference type="Proteomes" id="UP001271007"/>
    </source>
</evidence>
<evidence type="ECO:0008006" key="3">
    <source>
        <dbReference type="Google" id="ProtNLM"/>
    </source>
</evidence>
<accession>A0AAJ0DC14</accession>
<protein>
    <recommendedName>
        <fullName evidence="3">Methyltransferase domain-containing protein</fullName>
    </recommendedName>
</protein>
<gene>
    <name evidence="1" type="ORF">LTR09_007574</name>
</gene>
<dbReference type="AlphaFoldDB" id="A0AAJ0DC14"/>
<dbReference type="Gene3D" id="3.40.50.150">
    <property type="entry name" value="Vaccinia Virus protein VP39"/>
    <property type="match status" value="1"/>
</dbReference>
<dbReference type="Pfam" id="PF13489">
    <property type="entry name" value="Methyltransf_23"/>
    <property type="match status" value="1"/>
</dbReference>
<reference evidence="1" key="1">
    <citation type="submission" date="2023-04" db="EMBL/GenBank/DDBJ databases">
        <title>Black Yeasts Isolated from many extreme environments.</title>
        <authorList>
            <person name="Coleine C."/>
            <person name="Stajich J.E."/>
            <person name="Selbmann L."/>
        </authorList>
    </citation>
    <scope>NUCLEOTIDE SEQUENCE</scope>
    <source>
        <strain evidence="1">CCFEE 5312</strain>
    </source>
</reference>
<name>A0AAJ0DC14_9PEZI</name>
<organism evidence="1 2">
    <name type="scientific">Extremus antarcticus</name>
    <dbReference type="NCBI Taxonomy" id="702011"/>
    <lineage>
        <taxon>Eukaryota</taxon>
        <taxon>Fungi</taxon>
        <taxon>Dikarya</taxon>
        <taxon>Ascomycota</taxon>
        <taxon>Pezizomycotina</taxon>
        <taxon>Dothideomycetes</taxon>
        <taxon>Dothideomycetidae</taxon>
        <taxon>Mycosphaerellales</taxon>
        <taxon>Extremaceae</taxon>
        <taxon>Extremus</taxon>
    </lineage>
</organism>
<dbReference type="EMBL" id="JAWDJX010000027">
    <property type="protein sequence ID" value="KAK3051178.1"/>
    <property type="molecule type" value="Genomic_DNA"/>
</dbReference>
<dbReference type="Proteomes" id="UP001271007">
    <property type="component" value="Unassembled WGS sequence"/>
</dbReference>
<comment type="caution">
    <text evidence="1">The sequence shown here is derived from an EMBL/GenBank/DDBJ whole genome shotgun (WGS) entry which is preliminary data.</text>
</comment>
<proteinExistence type="predicted"/>
<evidence type="ECO:0000313" key="1">
    <source>
        <dbReference type="EMBL" id="KAK3051178.1"/>
    </source>
</evidence>
<dbReference type="SUPFAM" id="SSF53335">
    <property type="entry name" value="S-adenosyl-L-methionine-dependent methyltransferases"/>
    <property type="match status" value="1"/>
</dbReference>
<keyword evidence="2" id="KW-1185">Reference proteome</keyword>
<dbReference type="InterPro" id="IPR029063">
    <property type="entry name" value="SAM-dependent_MTases_sf"/>
</dbReference>